<evidence type="ECO:0000313" key="1">
    <source>
        <dbReference type="EMBL" id="SPR99087.1"/>
    </source>
</evidence>
<dbReference type="EMBL" id="OVTA01000030">
    <property type="protein sequence ID" value="SPR99087.1"/>
    <property type="molecule type" value="Genomic_DNA"/>
</dbReference>
<dbReference type="AlphaFoldDB" id="A0A375J1T8"/>
<evidence type="ECO:0000313" key="2">
    <source>
        <dbReference type="Proteomes" id="UP000256805"/>
    </source>
</evidence>
<sequence>MRRIDVEVDAPAIGQAPHALAPHHEAARARLEVVASFCNRHVQARQRRRRDLDHHLARRCGRLVEFLVHRRPAGQRNRCFHLRLLLLGPGRPRLGMTAPGRLQCNRLHDKREAARIRADSRKRPWPASNPLFVGIPITRRYGAAPAARST</sequence>
<organism evidence="1 2">
    <name type="scientific">Cupriavidus taiwanensis</name>
    <dbReference type="NCBI Taxonomy" id="164546"/>
    <lineage>
        <taxon>Bacteria</taxon>
        <taxon>Pseudomonadati</taxon>
        <taxon>Pseudomonadota</taxon>
        <taxon>Betaproteobacteria</taxon>
        <taxon>Burkholderiales</taxon>
        <taxon>Burkholderiaceae</taxon>
        <taxon>Cupriavidus</taxon>
    </lineage>
</organism>
<gene>
    <name evidence="1" type="ORF">CBM2634_A80019</name>
</gene>
<dbReference type="Proteomes" id="UP000256805">
    <property type="component" value="Unassembled WGS sequence"/>
</dbReference>
<reference evidence="1 2" key="1">
    <citation type="submission" date="2018-01" db="EMBL/GenBank/DDBJ databases">
        <authorList>
            <person name="Gaut B.S."/>
            <person name="Morton B.R."/>
            <person name="Clegg M.T."/>
            <person name="Duvall M.R."/>
        </authorList>
    </citation>
    <scope>NUCLEOTIDE SEQUENCE [LARGE SCALE GENOMIC DNA]</scope>
    <source>
        <strain evidence="1">Cupriavidus taiwanensis cmp 52</strain>
    </source>
</reference>
<proteinExistence type="predicted"/>
<protein>
    <submittedName>
        <fullName evidence="1">Uncharacterized protein</fullName>
    </submittedName>
</protein>
<name>A0A375J1T8_9BURK</name>
<accession>A0A375J1T8</accession>